<evidence type="ECO:0000256" key="3">
    <source>
        <dbReference type="ARBA" id="ARBA00022801"/>
    </source>
</evidence>
<organism evidence="6 7">
    <name type="scientific">Microlunatus parietis</name>
    <dbReference type="NCBI Taxonomy" id="682979"/>
    <lineage>
        <taxon>Bacteria</taxon>
        <taxon>Bacillati</taxon>
        <taxon>Actinomycetota</taxon>
        <taxon>Actinomycetes</taxon>
        <taxon>Propionibacteriales</taxon>
        <taxon>Propionibacteriaceae</taxon>
        <taxon>Microlunatus</taxon>
    </lineage>
</organism>
<protein>
    <submittedName>
        <fullName evidence="6">Arylsulfatase</fullName>
        <ecNumber evidence="6">3.1.6.1</ecNumber>
    </submittedName>
</protein>
<dbReference type="SUPFAM" id="SSF53649">
    <property type="entry name" value="Alkaline phosphatase-like"/>
    <property type="match status" value="1"/>
</dbReference>
<dbReference type="RefSeq" id="WP_179756119.1">
    <property type="nucleotide sequence ID" value="NZ_JACCBU010000001.1"/>
</dbReference>
<dbReference type="InterPro" id="IPR006311">
    <property type="entry name" value="TAT_signal"/>
</dbReference>
<dbReference type="InterPro" id="IPR017850">
    <property type="entry name" value="Alkaline_phosphatase_core_sf"/>
</dbReference>
<evidence type="ECO:0000256" key="2">
    <source>
        <dbReference type="ARBA" id="ARBA00022723"/>
    </source>
</evidence>
<gene>
    <name evidence="6" type="ORF">BKA15_005405</name>
</gene>
<dbReference type="PROSITE" id="PS51318">
    <property type="entry name" value="TAT"/>
    <property type="match status" value="1"/>
</dbReference>
<reference evidence="6 7" key="1">
    <citation type="submission" date="2020-07" db="EMBL/GenBank/DDBJ databases">
        <title>Sequencing the genomes of 1000 actinobacteria strains.</title>
        <authorList>
            <person name="Klenk H.-P."/>
        </authorList>
    </citation>
    <scope>NUCLEOTIDE SEQUENCE [LARGE SCALE GENOMIC DNA]</scope>
    <source>
        <strain evidence="6 7">DSM 22083</strain>
    </source>
</reference>
<dbReference type="PANTHER" id="PTHR42693">
    <property type="entry name" value="ARYLSULFATASE FAMILY MEMBER"/>
    <property type="match status" value="1"/>
</dbReference>
<keyword evidence="7" id="KW-1185">Reference proteome</keyword>
<dbReference type="CDD" id="cd16025">
    <property type="entry name" value="PAS_like"/>
    <property type="match status" value="1"/>
</dbReference>
<dbReference type="Gene3D" id="3.40.720.10">
    <property type="entry name" value="Alkaline Phosphatase, subunit A"/>
    <property type="match status" value="1"/>
</dbReference>
<evidence type="ECO:0000259" key="5">
    <source>
        <dbReference type="Pfam" id="PF00884"/>
    </source>
</evidence>
<dbReference type="Pfam" id="PF00884">
    <property type="entry name" value="Sulfatase"/>
    <property type="match status" value="1"/>
</dbReference>
<dbReference type="InterPro" id="IPR050738">
    <property type="entry name" value="Sulfatase"/>
</dbReference>
<dbReference type="AlphaFoldDB" id="A0A7Y9ICH7"/>
<dbReference type="Gene3D" id="3.30.1120.10">
    <property type="match status" value="1"/>
</dbReference>
<dbReference type="PROSITE" id="PS00149">
    <property type="entry name" value="SULFATASE_2"/>
    <property type="match status" value="1"/>
</dbReference>
<feature type="domain" description="Sulfatase N-terminal" evidence="5">
    <location>
        <begin position="43"/>
        <end position="430"/>
    </location>
</feature>
<dbReference type="InterPro" id="IPR000917">
    <property type="entry name" value="Sulfatase_N"/>
</dbReference>
<evidence type="ECO:0000256" key="4">
    <source>
        <dbReference type="ARBA" id="ARBA00022837"/>
    </source>
</evidence>
<dbReference type="GO" id="GO:0004065">
    <property type="term" value="F:arylsulfatase activity"/>
    <property type="evidence" value="ECO:0007669"/>
    <property type="project" value="UniProtKB-EC"/>
</dbReference>
<keyword evidence="3 6" id="KW-0378">Hydrolase</keyword>
<evidence type="ECO:0000313" key="7">
    <source>
        <dbReference type="Proteomes" id="UP000569914"/>
    </source>
</evidence>
<keyword evidence="4" id="KW-0106">Calcium</keyword>
<dbReference type="PANTHER" id="PTHR42693:SF53">
    <property type="entry name" value="ENDO-4-O-SULFATASE"/>
    <property type="match status" value="1"/>
</dbReference>
<comment type="similarity">
    <text evidence="1">Belongs to the sulfatase family.</text>
</comment>
<comment type="caution">
    <text evidence="6">The sequence shown here is derived from an EMBL/GenBank/DDBJ whole genome shotgun (WGS) entry which is preliminary data.</text>
</comment>
<accession>A0A7Y9ICH7</accession>
<keyword evidence="2" id="KW-0479">Metal-binding</keyword>
<dbReference type="GO" id="GO:0046872">
    <property type="term" value="F:metal ion binding"/>
    <property type="evidence" value="ECO:0007669"/>
    <property type="project" value="UniProtKB-KW"/>
</dbReference>
<dbReference type="EMBL" id="JACCBU010000001">
    <property type="protein sequence ID" value="NYE74076.1"/>
    <property type="molecule type" value="Genomic_DNA"/>
</dbReference>
<name>A0A7Y9ICH7_9ACTN</name>
<proteinExistence type="inferred from homology"/>
<dbReference type="InterPro" id="IPR024607">
    <property type="entry name" value="Sulfatase_CS"/>
</dbReference>
<evidence type="ECO:0000256" key="1">
    <source>
        <dbReference type="ARBA" id="ARBA00008779"/>
    </source>
</evidence>
<evidence type="ECO:0000313" key="6">
    <source>
        <dbReference type="EMBL" id="NYE74076.1"/>
    </source>
</evidence>
<dbReference type="EC" id="3.1.6.1" evidence="6"/>
<dbReference type="Proteomes" id="UP000569914">
    <property type="component" value="Unassembled WGS sequence"/>
</dbReference>
<sequence length="550" mass="60373">MAEETVPTMTRRTLVGGGLALASGGVSAAGAPAARAEEVAERPNIVVILADDMGFSDLGCFGSEIPTPNLDALAAGGLRFSQFYNCARCSPSRASLLTGLYPHQAGMGALDNIVKPESRGTFGRLLDRSVTLAEVLGAAGYHTSMSGKWHLGLGHGTPPWARCFQRSFAPVGGTYFRDQDKGAVHIDGRPVPLNSDEVGPGYWYGSDLLVDWSTRFIDDARQQGKPFFHYLPFCAPHFPLMAPPEDIARFRGRYLDGWEPPRNARFERQRELGVVGPAERLSPALRYAYDWDRLTAEHRERFDIMMAVYAAAIFRMDRAVGDLVQHLKDTGAYENTLIIFLSDNGGNAEAGPDGRTGAGTPGSATSNIWVGLNWATLQNTPFSYFKHFTSEGGIATPLIAHWPRGIDPAVRGTIRREPGHVIDLMPTLTEVGRARYPAEFNGHAILPAEGRSFAPAFGGRPLRREEPLFWEHEGNRAVRAGNWKFVARFQEPHELYHLGADRSETENLAESHPAKAAELAGRYRHWADRTFVDPWDKKIHGGVVEGSLDA</sequence>